<dbReference type="RefSeq" id="WP_074840734.1">
    <property type="nucleotide sequence ID" value="NZ_CP047056.1"/>
</dbReference>
<feature type="transmembrane region" description="Helical" evidence="7">
    <location>
        <begin position="139"/>
        <end position="162"/>
    </location>
</feature>
<keyword evidence="5 7" id="KW-1133">Transmembrane helix</keyword>
<feature type="transmembrane region" description="Helical" evidence="7">
    <location>
        <begin position="168"/>
        <end position="186"/>
    </location>
</feature>
<name>A0A662ZBA9_9GAMM</name>
<dbReference type="PANTHER" id="PTHR43414:SF1">
    <property type="entry name" value="PEPTIDE PERMEASE"/>
    <property type="match status" value="1"/>
</dbReference>
<feature type="transmembrane region" description="Helical" evidence="7">
    <location>
        <begin position="277"/>
        <end position="296"/>
    </location>
</feature>
<dbReference type="Proteomes" id="UP000243374">
    <property type="component" value="Unassembled WGS sequence"/>
</dbReference>
<dbReference type="InterPro" id="IPR011701">
    <property type="entry name" value="MFS"/>
</dbReference>
<dbReference type="InterPro" id="IPR036259">
    <property type="entry name" value="MFS_trans_sf"/>
</dbReference>
<evidence type="ECO:0000256" key="4">
    <source>
        <dbReference type="ARBA" id="ARBA00022692"/>
    </source>
</evidence>
<comment type="subcellular location">
    <subcellularLocation>
        <location evidence="1">Cell membrane</location>
        <topology evidence="1">Multi-pass membrane protein</topology>
    </subcellularLocation>
</comment>
<feature type="transmembrane region" description="Helical" evidence="7">
    <location>
        <begin position="342"/>
        <end position="364"/>
    </location>
</feature>
<evidence type="ECO:0000256" key="1">
    <source>
        <dbReference type="ARBA" id="ARBA00004651"/>
    </source>
</evidence>
<feature type="transmembrane region" description="Helical" evidence="7">
    <location>
        <begin position="212"/>
        <end position="235"/>
    </location>
</feature>
<dbReference type="PANTHER" id="PTHR43414">
    <property type="entry name" value="MULTIDRUG RESISTANCE PROTEIN MDTG"/>
    <property type="match status" value="1"/>
</dbReference>
<feature type="transmembrane region" description="Helical" evidence="7">
    <location>
        <begin position="44"/>
        <end position="66"/>
    </location>
</feature>
<keyword evidence="10" id="KW-1185">Reference proteome</keyword>
<keyword evidence="4 7" id="KW-0812">Transmembrane</keyword>
<dbReference type="PROSITE" id="PS50850">
    <property type="entry name" value="MFS"/>
    <property type="match status" value="1"/>
</dbReference>
<dbReference type="SUPFAM" id="SSF103473">
    <property type="entry name" value="MFS general substrate transporter"/>
    <property type="match status" value="1"/>
</dbReference>
<protein>
    <submittedName>
        <fullName evidence="9">MFS transporter, DHA1 family, multidrug resistance protein</fullName>
    </submittedName>
</protein>
<dbReference type="Pfam" id="PF07690">
    <property type="entry name" value="MFS_1"/>
    <property type="match status" value="1"/>
</dbReference>
<dbReference type="GO" id="GO:0005886">
    <property type="term" value="C:plasma membrane"/>
    <property type="evidence" value="ECO:0007669"/>
    <property type="project" value="UniProtKB-SubCell"/>
</dbReference>
<evidence type="ECO:0000256" key="6">
    <source>
        <dbReference type="ARBA" id="ARBA00023136"/>
    </source>
</evidence>
<dbReference type="AlphaFoldDB" id="A0A662ZBA9"/>
<evidence type="ECO:0000313" key="9">
    <source>
        <dbReference type="EMBL" id="SFK10612.1"/>
    </source>
</evidence>
<feature type="transmembrane region" description="Helical" evidence="7">
    <location>
        <begin position="78"/>
        <end position="96"/>
    </location>
</feature>
<feature type="transmembrane region" description="Helical" evidence="7">
    <location>
        <begin position="108"/>
        <end position="127"/>
    </location>
</feature>
<keyword evidence="2" id="KW-0813">Transport</keyword>
<gene>
    <name evidence="9" type="ORF">SAMN04487865_102525</name>
</gene>
<keyword evidence="3" id="KW-1003">Cell membrane</keyword>
<dbReference type="OrthoDB" id="65739at2"/>
<feature type="transmembrane region" description="Helical" evidence="7">
    <location>
        <begin position="370"/>
        <end position="388"/>
    </location>
</feature>
<feature type="transmembrane region" description="Helical" evidence="7">
    <location>
        <begin position="247"/>
        <end position="265"/>
    </location>
</feature>
<dbReference type="GO" id="GO:0022857">
    <property type="term" value="F:transmembrane transporter activity"/>
    <property type="evidence" value="ECO:0007669"/>
    <property type="project" value="InterPro"/>
</dbReference>
<feature type="transmembrane region" description="Helical" evidence="7">
    <location>
        <begin position="302"/>
        <end position="322"/>
    </location>
</feature>
<proteinExistence type="predicted"/>
<organism evidence="9 10">
    <name type="scientific">Succinivibrio dextrinosolvens</name>
    <dbReference type="NCBI Taxonomy" id="83771"/>
    <lineage>
        <taxon>Bacteria</taxon>
        <taxon>Pseudomonadati</taxon>
        <taxon>Pseudomonadota</taxon>
        <taxon>Gammaproteobacteria</taxon>
        <taxon>Aeromonadales</taxon>
        <taxon>Succinivibrionaceae</taxon>
        <taxon>Succinivibrio</taxon>
    </lineage>
</organism>
<keyword evidence="6 7" id="KW-0472">Membrane</keyword>
<dbReference type="EMBL" id="FOSF01000025">
    <property type="protein sequence ID" value="SFK10612.1"/>
    <property type="molecule type" value="Genomic_DNA"/>
</dbReference>
<evidence type="ECO:0000256" key="3">
    <source>
        <dbReference type="ARBA" id="ARBA00022475"/>
    </source>
</evidence>
<reference evidence="9 10" key="1">
    <citation type="submission" date="2016-10" db="EMBL/GenBank/DDBJ databases">
        <authorList>
            <person name="Varghese N."/>
            <person name="Submissions S."/>
        </authorList>
    </citation>
    <scope>NUCLEOTIDE SEQUENCE [LARGE SCALE GENOMIC DNA]</scope>
    <source>
        <strain evidence="9 10">22B</strain>
    </source>
</reference>
<dbReference type="InterPro" id="IPR020846">
    <property type="entry name" value="MFS_dom"/>
</dbReference>
<dbReference type="Gene3D" id="1.20.1250.20">
    <property type="entry name" value="MFS general substrate transporter like domains"/>
    <property type="match status" value="2"/>
</dbReference>
<evidence type="ECO:0000259" key="8">
    <source>
        <dbReference type="PROSITE" id="PS50850"/>
    </source>
</evidence>
<evidence type="ECO:0000313" key="10">
    <source>
        <dbReference type="Proteomes" id="UP000243374"/>
    </source>
</evidence>
<evidence type="ECO:0000256" key="2">
    <source>
        <dbReference type="ARBA" id="ARBA00022448"/>
    </source>
</evidence>
<evidence type="ECO:0000256" key="7">
    <source>
        <dbReference type="SAM" id="Phobius"/>
    </source>
</evidence>
<sequence length="399" mass="43742">MNNTLFVLILLYANVFVISASNTFVLPFLPVYLKQDLGAQANDLALYTTLCYSVTFVVNIFISPVWGHFADKFGRKKMLIRVSFILFISYLCAYLASSPLMLCVARAVQGFACGMMPAIMAFTSSLSADHKKTQLRIGYVQSINLLGTIIGPVAGGMMAEFFGVRESYQCIFILIALICLINIMLLKEPAPTSHQSSADEILPLSDILKDPIIVSLCCCIVVNSAVIMMVVPMLADYVDRMTTFGEPLALSGIIFSLSGIAGVLASPLWSRFGSEKGFLKVLMLSTLGASVAYMLQYQMSSILLFCIMQFVFGLCICATIPAANSITAKHINHQNQTKAFSVLYSASQCGNILGPVLSTCIIMYFGERTVFAFASALLFTIFSYLFMVNRIRKNDKKSS</sequence>
<evidence type="ECO:0000256" key="5">
    <source>
        <dbReference type="ARBA" id="ARBA00022989"/>
    </source>
</evidence>
<feature type="domain" description="Major facilitator superfamily (MFS) profile" evidence="8">
    <location>
        <begin position="7"/>
        <end position="392"/>
    </location>
</feature>
<accession>A0A662ZBA9</accession>